<sequence>MNQKKYYSLLIMLYAIIAGLSVPLYSQTVVRKPYLQNVTQNSICVKWRTGEASNSRVIYGTEAGNLVCYASDTALSTEHKIILTGLVPNTKYYYAIGSLSAIVAGNDTGYYFITSPADGARARTRICIIGDTQIQGDAVLTDTRNSYYAYTAQVYTDLLLRVGDNAGNGCNDGQYQSVYFDIWDGLLKKTTSYLTFGNHEEYAGLEPNRDKTENGPADSIYPYFNMFTFPTNGEAGGVASGTEAYYSFDYNNLHVICLDSYYNNPDGVNHAQIQWLQDDLQANTKEWTIAFWHHWPYNSFNDAGKSMRDYAVPVLENYGVDLVIGGHCHTYARTYFMDSCYTFYCNPIIKDSGDGKEDSDGAYHKETGPHNGTVYLQAPGRPDGVATIFGSVLVNLFPLFGAIVVDIDTNRMDVKFMDKDGVIADYFTIIKDDPASVSLFGKKNNTAINLSAYPNPFNPSTIIRMNGAIPGTTQMLEICDIHGRLINKIQTNGRTLKNGLVWNALGCPSGVYIIKIYADGKIYSERMVLSK</sequence>
<dbReference type="PANTHER" id="PTHR22953:SF153">
    <property type="entry name" value="PURPLE ACID PHOSPHATASE"/>
    <property type="match status" value="1"/>
</dbReference>
<comment type="caution">
    <text evidence="6">The sequence shown here is derived from an EMBL/GenBank/DDBJ whole genome shotgun (WGS) entry which is preliminary data.</text>
</comment>
<keyword evidence="2" id="KW-1133">Transmembrane helix</keyword>
<evidence type="ECO:0008006" key="8">
    <source>
        <dbReference type="Google" id="ProtNLM"/>
    </source>
</evidence>
<feature type="transmembrane region" description="Helical" evidence="2">
    <location>
        <begin position="385"/>
        <end position="407"/>
    </location>
</feature>
<feature type="domain" description="Calcineurin-like phosphoesterase" evidence="3">
    <location>
        <begin position="125"/>
        <end position="331"/>
    </location>
</feature>
<keyword evidence="1" id="KW-0732">Signal</keyword>
<dbReference type="Pfam" id="PF16656">
    <property type="entry name" value="Pur_ac_phosph_N"/>
    <property type="match status" value="1"/>
</dbReference>
<protein>
    <recommendedName>
        <fullName evidence="8">Calcineurin-like phosphoesterase domain-containing protein</fullName>
    </recommendedName>
</protein>
<dbReference type="Gene3D" id="3.60.21.10">
    <property type="match status" value="1"/>
</dbReference>
<feature type="domain" description="Purple acid phosphatase N-terminal" evidence="4">
    <location>
        <begin position="35"/>
        <end position="98"/>
    </location>
</feature>
<evidence type="ECO:0000256" key="1">
    <source>
        <dbReference type="ARBA" id="ARBA00022729"/>
    </source>
</evidence>
<dbReference type="InterPro" id="IPR004843">
    <property type="entry name" value="Calcineurin-like_PHP"/>
</dbReference>
<dbReference type="InterPro" id="IPR039331">
    <property type="entry name" value="PAPs-like"/>
</dbReference>
<evidence type="ECO:0000313" key="6">
    <source>
        <dbReference type="EMBL" id="OGK05112.1"/>
    </source>
</evidence>
<gene>
    <name evidence="6" type="ORF">A2519_13370</name>
</gene>
<dbReference type="Pfam" id="PF18962">
    <property type="entry name" value="Por_Secre_tail"/>
    <property type="match status" value="1"/>
</dbReference>
<evidence type="ECO:0000256" key="2">
    <source>
        <dbReference type="SAM" id="Phobius"/>
    </source>
</evidence>
<evidence type="ECO:0000259" key="4">
    <source>
        <dbReference type="Pfam" id="PF16656"/>
    </source>
</evidence>
<evidence type="ECO:0000259" key="5">
    <source>
        <dbReference type="Pfam" id="PF18962"/>
    </source>
</evidence>
<proteinExistence type="predicted"/>
<accession>A0A1F7FF74</accession>
<dbReference type="SUPFAM" id="SSF49363">
    <property type="entry name" value="Purple acid phosphatase, N-terminal domain"/>
    <property type="match status" value="1"/>
</dbReference>
<feature type="transmembrane region" description="Helical" evidence="2">
    <location>
        <begin position="7"/>
        <end position="26"/>
    </location>
</feature>
<dbReference type="Proteomes" id="UP000179243">
    <property type="component" value="Unassembled WGS sequence"/>
</dbReference>
<dbReference type="GO" id="GO:0046872">
    <property type="term" value="F:metal ion binding"/>
    <property type="evidence" value="ECO:0007669"/>
    <property type="project" value="InterPro"/>
</dbReference>
<reference evidence="6 7" key="1">
    <citation type="journal article" date="2016" name="Nat. Commun.">
        <title>Thousands of microbial genomes shed light on interconnected biogeochemical processes in an aquifer system.</title>
        <authorList>
            <person name="Anantharaman K."/>
            <person name="Brown C.T."/>
            <person name="Hug L.A."/>
            <person name="Sharon I."/>
            <person name="Castelle C.J."/>
            <person name="Probst A.J."/>
            <person name="Thomas B.C."/>
            <person name="Singh A."/>
            <person name="Wilkins M.J."/>
            <person name="Karaoz U."/>
            <person name="Brodie E.L."/>
            <person name="Williams K.H."/>
            <person name="Hubbard S.S."/>
            <person name="Banfield J.F."/>
        </authorList>
    </citation>
    <scope>NUCLEOTIDE SEQUENCE [LARGE SCALE GENOMIC DNA]</scope>
</reference>
<dbReference type="PANTHER" id="PTHR22953">
    <property type="entry name" value="ACID PHOSPHATASE RELATED"/>
    <property type="match status" value="1"/>
</dbReference>
<keyword evidence="2" id="KW-0472">Membrane</keyword>
<dbReference type="Gene3D" id="2.60.40.380">
    <property type="entry name" value="Purple acid phosphatase-like, N-terminal"/>
    <property type="match status" value="1"/>
</dbReference>
<dbReference type="InterPro" id="IPR008963">
    <property type="entry name" value="Purple_acid_Pase-like_N"/>
</dbReference>
<dbReference type="Pfam" id="PF00149">
    <property type="entry name" value="Metallophos"/>
    <property type="match status" value="1"/>
</dbReference>
<dbReference type="InterPro" id="IPR026444">
    <property type="entry name" value="Secre_tail"/>
</dbReference>
<name>A0A1F7FF74_UNCRA</name>
<evidence type="ECO:0000313" key="7">
    <source>
        <dbReference type="Proteomes" id="UP000179243"/>
    </source>
</evidence>
<dbReference type="InterPro" id="IPR015914">
    <property type="entry name" value="PAPs_N"/>
</dbReference>
<dbReference type="SUPFAM" id="SSF56300">
    <property type="entry name" value="Metallo-dependent phosphatases"/>
    <property type="match status" value="1"/>
</dbReference>
<feature type="domain" description="Secretion system C-terminal sorting" evidence="5">
    <location>
        <begin position="453"/>
        <end position="527"/>
    </location>
</feature>
<dbReference type="AlphaFoldDB" id="A0A1F7FF74"/>
<organism evidence="6 7">
    <name type="scientific">Candidatus Raymondbacteria bacterium RIFOXYD12_FULL_49_13</name>
    <dbReference type="NCBI Taxonomy" id="1817890"/>
    <lineage>
        <taxon>Bacteria</taxon>
        <taxon>Raymondiibacteriota</taxon>
    </lineage>
</organism>
<evidence type="ECO:0000259" key="3">
    <source>
        <dbReference type="Pfam" id="PF00149"/>
    </source>
</evidence>
<dbReference type="InterPro" id="IPR029052">
    <property type="entry name" value="Metallo-depent_PP-like"/>
</dbReference>
<dbReference type="EMBL" id="MFYX01000061">
    <property type="protein sequence ID" value="OGK05112.1"/>
    <property type="molecule type" value="Genomic_DNA"/>
</dbReference>
<dbReference type="GO" id="GO:0003993">
    <property type="term" value="F:acid phosphatase activity"/>
    <property type="evidence" value="ECO:0007669"/>
    <property type="project" value="InterPro"/>
</dbReference>
<dbReference type="NCBIfam" id="TIGR04183">
    <property type="entry name" value="Por_Secre_tail"/>
    <property type="match status" value="1"/>
</dbReference>
<keyword evidence="2" id="KW-0812">Transmembrane</keyword>